<dbReference type="SUPFAM" id="SSF51206">
    <property type="entry name" value="cAMP-binding domain-like"/>
    <property type="match status" value="1"/>
</dbReference>
<feature type="domain" description="Cyclic nucleotide-binding" evidence="7">
    <location>
        <begin position="356"/>
        <end position="473"/>
    </location>
</feature>
<evidence type="ECO:0000313" key="8">
    <source>
        <dbReference type="EMBL" id="KAK8891486.1"/>
    </source>
</evidence>
<evidence type="ECO:0000256" key="5">
    <source>
        <dbReference type="ARBA" id="ARBA00023303"/>
    </source>
</evidence>
<dbReference type="CDD" id="cd00038">
    <property type="entry name" value="CAP_ED"/>
    <property type="match status" value="1"/>
</dbReference>
<dbReference type="InterPro" id="IPR003938">
    <property type="entry name" value="K_chnl_volt-dep_EAG/ELK/ERG"/>
</dbReference>
<dbReference type="PRINTS" id="PR01463">
    <property type="entry name" value="EAGCHANLFMLY"/>
</dbReference>
<reference evidence="8 9" key="1">
    <citation type="submission" date="2024-04" db="EMBL/GenBank/DDBJ databases">
        <title>Tritrichomonas musculus Genome.</title>
        <authorList>
            <person name="Alves-Ferreira E."/>
            <person name="Grigg M."/>
            <person name="Lorenzi H."/>
            <person name="Galac M."/>
        </authorList>
    </citation>
    <scope>NUCLEOTIDE SEQUENCE [LARGE SCALE GENOMIC DNA]</scope>
    <source>
        <strain evidence="8 9">EAF2021</strain>
    </source>
</reference>
<evidence type="ECO:0000256" key="6">
    <source>
        <dbReference type="SAM" id="Phobius"/>
    </source>
</evidence>
<keyword evidence="3" id="KW-0406">Ion transport</keyword>
<feature type="transmembrane region" description="Helical" evidence="6">
    <location>
        <begin position="123"/>
        <end position="149"/>
    </location>
</feature>
<keyword evidence="6" id="KW-1133">Transmembrane helix</keyword>
<feature type="transmembrane region" description="Helical" evidence="6">
    <location>
        <begin position="254"/>
        <end position="278"/>
    </location>
</feature>
<dbReference type="Pfam" id="PF00027">
    <property type="entry name" value="cNMP_binding"/>
    <property type="match status" value="1"/>
</dbReference>
<dbReference type="Proteomes" id="UP001470230">
    <property type="component" value="Unassembled WGS sequence"/>
</dbReference>
<proteinExistence type="predicted"/>
<accession>A0ABR2KL65</accession>
<name>A0ABR2KL65_9EUKA</name>
<sequence length="512" mass="59233">MHDTYNYINRAEAQPKKFYSTQPYTKLAVFLNDGSRSFYSHFNQVRRFWEYLIMFLSLVVPMEMLFVALIVPNIKIYTYSYTFIFDILFAIDIYIVCNTSILYNGEVLTKPKKIAKVYGIWALVIQLISCIPLGWIGIIMHNRIAYVLFSINRLLRLHRGYRAYRNSKTLLPYIGGPLSILPVLYFLVFAIDIFATIFIVIAELQGFNESWLAPFHQRGFSKIQCFFVSIYFVMTTILTIGFGDISPITTAEVIITIFVQLIGVSMEALMTSMMVAILTDPISADFVQNYKVTMDFLKLKKVDSGTRIAVHNYYQYMFERTDCTGNMKHALKSLPDSLRSTIKLEMTKNFFVQTKSFISLSNKQLIQIVDVMSFKTFSPHDVITVQGEQRDRIFFFGSGILAVIEDGRCTMSKSCKTGFVDGELDTFLKKFNKNGLVALTYVEAWVLRLDDIVQLMQDKEDIRFLMLNELFKIYENSPQDFQLILCNTVPDQALRKNVDEIIHNNNRHIDDE</sequence>
<dbReference type="InterPro" id="IPR013099">
    <property type="entry name" value="K_chnl_dom"/>
</dbReference>
<keyword evidence="9" id="KW-1185">Reference proteome</keyword>
<dbReference type="InterPro" id="IPR018490">
    <property type="entry name" value="cNMP-bd_dom_sf"/>
</dbReference>
<keyword evidence="1" id="KW-0633">Potassium transport</keyword>
<dbReference type="Pfam" id="PF07885">
    <property type="entry name" value="Ion_trans_2"/>
    <property type="match status" value="1"/>
</dbReference>
<dbReference type="PROSITE" id="PS50042">
    <property type="entry name" value="CNMP_BINDING_3"/>
    <property type="match status" value="1"/>
</dbReference>
<evidence type="ECO:0000256" key="4">
    <source>
        <dbReference type="ARBA" id="ARBA00022958"/>
    </source>
</evidence>
<evidence type="ECO:0000256" key="1">
    <source>
        <dbReference type="ARBA" id="ARBA00022538"/>
    </source>
</evidence>
<dbReference type="SUPFAM" id="SSF81324">
    <property type="entry name" value="Voltage-gated potassium channels"/>
    <property type="match status" value="1"/>
</dbReference>
<feature type="transmembrane region" description="Helical" evidence="6">
    <location>
        <begin position="83"/>
        <end position="103"/>
    </location>
</feature>
<keyword evidence="5" id="KW-0407">Ion channel</keyword>
<keyword evidence="2" id="KW-0631">Potassium channel</keyword>
<keyword evidence="3" id="KW-0813">Transport</keyword>
<keyword evidence="3" id="KW-0851">Voltage-gated channel</keyword>
<keyword evidence="6" id="KW-0812">Transmembrane</keyword>
<feature type="transmembrane region" description="Helical" evidence="6">
    <location>
        <begin position="48"/>
        <end position="71"/>
    </location>
</feature>
<dbReference type="InterPro" id="IPR014710">
    <property type="entry name" value="RmlC-like_jellyroll"/>
</dbReference>
<feature type="transmembrane region" description="Helical" evidence="6">
    <location>
        <begin position="170"/>
        <end position="201"/>
    </location>
</feature>
<dbReference type="PANTHER" id="PTHR10217:SF435">
    <property type="entry name" value="POTASSIUM VOLTAGE-GATED CHANNEL PROTEIN EAG"/>
    <property type="match status" value="1"/>
</dbReference>
<keyword evidence="6" id="KW-0472">Membrane</keyword>
<dbReference type="SMART" id="SM00100">
    <property type="entry name" value="cNMP"/>
    <property type="match status" value="1"/>
</dbReference>
<evidence type="ECO:0000256" key="3">
    <source>
        <dbReference type="ARBA" id="ARBA00022882"/>
    </source>
</evidence>
<evidence type="ECO:0000313" key="9">
    <source>
        <dbReference type="Proteomes" id="UP001470230"/>
    </source>
</evidence>
<feature type="transmembrane region" description="Helical" evidence="6">
    <location>
        <begin position="221"/>
        <end position="242"/>
    </location>
</feature>
<dbReference type="InterPro" id="IPR000595">
    <property type="entry name" value="cNMP-bd_dom"/>
</dbReference>
<dbReference type="Gene3D" id="2.60.120.10">
    <property type="entry name" value="Jelly Rolls"/>
    <property type="match status" value="1"/>
</dbReference>
<dbReference type="Gene3D" id="1.10.287.70">
    <property type="match status" value="1"/>
</dbReference>
<comment type="caution">
    <text evidence="8">The sequence shown here is derived from an EMBL/GenBank/DDBJ whole genome shotgun (WGS) entry which is preliminary data.</text>
</comment>
<dbReference type="Gene3D" id="1.10.287.630">
    <property type="entry name" value="Helix hairpin bin"/>
    <property type="match status" value="1"/>
</dbReference>
<gene>
    <name evidence="8" type="ORF">M9Y10_028695</name>
</gene>
<protein>
    <recommendedName>
        <fullName evidence="7">Cyclic nucleotide-binding domain-containing protein</fullName>
    </recommendedName>
</protein>
<dbReference type="InterPro" id="IPR050818">
    <property type="entry name" value="KCNH_animal-type"/>
</dbReference>
<dbReference type="PANTHER" id="PTHR10217">
    <property type="entry name" value="VOLTAGE AND LIGAND GATED POTASSIUM CHANNEL"/>
    <property type="match status" value="1"/>
</dbReference>
<dbReference type="EMBL" id="JAPFFF010000004">
    <property type="protein sequence ID" value="KAK8891486.1"/>
    <property type="molecule type" value="Genomic_DNA"/>
</dbReference>
<evidence type="ECO:0000259" key="7">
    <source>
        <dbReference type="PROSITE" id="PS50042"/>
    </source>
</evidence>
<organism evidence="8 9">
    <name type="scientific">Tritrichomonas musculus</name>
    <dbReference type="NCBI Taxonomy" id="1915356"/>
    <lineage>
        <taxon>Eukaryota</taxon>
        <taxon>Metamonada</taxon>
        <taxon>Parabasalia</taxon>
        <taxon>Tritrichomonadida</taxon>
        <taxon>Tritrichomonadidae</taxon>
        <taxon>Tritrichomonas</taxon>
    </lineage>
</organism>
<keyword evidence="4" id="KW-0630">Potassium</keyword>
<evidence type="ECO:0000256" key="2">
    <source>
        <dbReference type="ARBA" id="ARBA00022826"/>
    </source>
</evidence>